<evidence type="ECO:0000313" key="3">
    <source>
        <dbReference type="EMBL" id="MDQ1149503.1"/>
    </source>
</evidence>
<feature type="transmembrane region" description="Helical" evidence="1">
    <location>
        <begin position="12"/>
        <end position="32"/>
    </location>
</feature>
<keyword evidence="3" id="KW-0418">Kinase</keyword>
<feature type="transmembrane region" description="Helical" evidence="1">
    <location>
        <begin position="38"/>
        <end position="58"/>
    </location>
</feature>
<dbReference type="Pfam" id="PF06580">
    <property type="entry name" value="His_kinase"/>
    <property type="match status" value="1"/>
</dbReference>
<sequence>MMRKVLENKIIQEIVLLIFSFILFTLNDWILILSWKGFLMGVFYFMILYAHAQLNRFFLLPLLLKKNKPLLYVFASVATLLIFAILLKELTDNVIYKNCFLYKNLVQKTFHYQFGVLLGSLICILGSIQFIEFYRFQRVKTRRELLSNQTQLSHLKKQLNPHFLFNTLNTIYGINLKYPERTSELIIKVSQLLRYQMESSEREYVPMDDEIDFISSYIELERERLGYRTKIEFDYQKEEDINYQIAPMLLITFVENAFKHGTCSIEDCFVYISIKIEKGNLYLHIRNSVPVKKRNVFSAKIGLENTIARLKLLYPNRYVLTADSRKEEYEVSLVINL</sequence>
<keyword evidence="1" id="KW-0472">Membrane</keyword>
<feature type="domain" description="Signal transduction histidine kinase internal region" evidence="2">
    <location>
        <begin position="151"/>
        <end position="228"/>
    </location>
</feature>
<accession>A0ABU0U5L2</accession>
<protein>
    <submittedName>
        <fullName evidence="3">Two-component system LytT family sensor kinase</fullName>
        <ecNumber evidence="3">2.7.13.3</ecNumber>
    </submittedName>
</protein>
<organism evidence="3 4">
    <name type="scientific">Sphingobacterium zeae</name>
    <dbReference type="NCBI Taxonomy" id="1776859"/>
    <lineage>
        <taxon>Bacteria</taxon>
        <taxon>Pseudomonadati</taxon>
        <taxon>Bacteroidota</taxon>
        <taxon>Sphingobacteriia</taxon>
        <taxon>Sphingobacteriales</taxon>
        <taxon>Sphingobacteriaceae</taxon>
        <taxon>Sphingobacterium</taxon>
    </lineage>
</organism>
<evidence type="ECO:0000256" key="1">
    <source>
        <dbReference type="SAM" id="Phobius"/>
    </source>
</evidence>
<feature type="transmembrane region" description="Helical" evidence="1">
    <location>
        <begin position="110"/>
        <end position="134"/>
    </location>
</feature>
<evidence type="ECO:0000313" key="4">
    <source>
        <dbReference type="Proteomes" id="UP001244640"/>
    </source>
</evidence>
<proteinExistence type="predicted"/>
<keyword evidence="1" id="KW-0812">Transmembrane</keyword>
<reference evidence="3 4" key="1">
    <citation type="submission" date="2023-07" db="EMBL/GenBank/DDBJ databases">
        <title>Functional and genomic diversity of the sorghum phyllosphere microbiome.</title>
        <authorList>
            <person name="Shade A."/>
        </authorList>
    </citation>
    <scope>NUCLEOTIDE SEQUENCE [LARGE SCALE GENOMIC DNA]</scope>
    <source>
        <strain evidence="3 4">SORGH_AS_0892</strain>
    </source>
</reference>
<keyword evidence="3" id="KW-0808">Transferase</keyword>
<comment type="caution">
    <text evidence="3">The sequence shown here is derived from an EMBL/GenBank/DDBJ whole genome shotgun (WGS) entry which is preliminary data.</text>
</comment>
<dbReference type="RefSeq" id="WP_307185312.1">
    <property type="nucleotide sequence ID" value="NZ_JAUTBA010000001.1"/>
</dbReference>
<dbReference type="PANTHER" id="PTHR34220:SF7">
    <property type="entry name" value="SENSOR HISTIDINE KINASE YPDA"/>
    <property type="match status" value="1"/>
</dbReference>
<dbReference type="InterPro" id="IPR010559">
    <property type="entry name" value="Sig_transdc_His_kin_internal"/>
</dbReference>
<gene>
    <name evidence="3" type="ORF">QE382_001487</name>
</gene>
<feature type="transmembrane region" description="Helical" evidence="1">
    <location>
        <begin position="70"/>
        <end position="87"/>
    </location>
</feature>
<evidence type="ECO:0000259" key="2">
    <source>
        <dbReference type="Pfam" id="PF06580"/>
    </source>
</evidence>
<dbReference type="EMBL" id="JAUTBA010000001">
    <property type="protein sequence ID" value="MDQ1149503.1"/>
    <property type="molecule type" value="Genomic_DNA"/>
</dbReference>
<dbReference type="Proteomes" id="UP001244640">
    <property type="component" value="Unassembled WGS sequence"/>
</dbReference>
<dbReference type="EC" id="2.7.13.3" evidence="3"/>
<dbReference type="GO" id="GO:0004673">
    <property type="term" value="F:protein histidine kinase activity"/>
    <property type="evidence" value="ECO:0007669"/>
    <property type="project" value="UniProtKB-EC"/>
</dbReference>
<keyword evidence="4" id="KW-1185">Reference proteome</keyword>
<dbReference type="InterPro" id="IPR050640">
    <property type="entry name" value="Bact_2-comp_sensor_kinase"/>
</dbReference>
<keyword evidence="1" id="KW-1133">Transmembrane helix</keyword>
<name>A0ABU0U5L2_9SPHI</name>
<dbReference type="PANTHER" id="PTHR34220">
    <property type="entry name" value="SENSOR HISTIDINE KINASE YPDA"/>
    <property type="match status" value="1"/>
</dbReference>